<keyword evidence="7 15" id="KW-1133">Transmembrane helix</keyword>
<dbReference type="GO" id="GO:0009834">
    <property type="term" value="P:plant-type secondary cell wall biogenesis"/>
    <property type="evidence" value="ECO:0000318"/>
    <property type="project" value="GO_Central"/>
</dbReference>
<dbReference type="Gene3D" id="3.90.550.10">
    <property type="entry name" value="Spore Coat Polysaccharide Biosynthesis Protein SpsA, Chain A"/>
    <property type="match status" value="1"/>
</dbReference>
<feature type="binding site" evidence="13">
    <location>
        <position position="293"/>
    </location>
    <ligand>
        <name>Mn(2+)</name>
        <dbReference type="ChEBI" id="CHEBI:29035"/>
    </ligand>
</feature>
<keyword evidence="4 15" id="KW-0808">Transferase</keyword>
<keyword evidence="11 15" id="KW-0961">Cell wall biogenesis/degradation</keyword>
<dbReference type="GO" id="GO:0000139">
    <property type="term" value="C:Golgi membrane"/>
    <property type="evidence" value="ECO:0000318"/>
    <property type="project" value="GO_Central"/>
</dbReference>
<keyword evidence="13" id="KW-0479">Metal-binding</keyword>
<dbReference type="GO" id="GO:0015018">
    <property type="term" value="F:galactosylgalactosylxylosylprotein 3-beta-glucuronosyltransferase activity"/>
    <property type="evidence" value="ECO:0007669"/>
    <property type="project" value="InterPro"/>
</dbReference>
<evidence type="ECO:0000256" key="1">
    <source>
        <dbReference type="ARBA" id="ARBA00004323"/>
    </source>
</evidence>
<evidence type="ECO:0000256" key="13">
    <source>
        <dbReference type="PIRSR" id="PIRSR605027-3"/>
    </source>
</evidence>
<dbReference type="Gramene" id="ERM98673">
    <property type="protein sequence ID" value="ERM98673"/>
    <property type="gene ID" value="AMTR_s00109p00122730"/>
</dbReference>
<dbReference type="PANTHER" id="PTHR10896">
    <property type="entry name" value="GALACTOSYLGALACTOSYLXYLOSYLPROTEIN 3-BETA-GLUCURONOSYLTRANSFERASE BETA-1,3-GLUCURONYLTRANSFERASE"/>
    <property type="match status" value="1"/>
</dbReference>
<dbReference type="PANTHER" id="PTHR10896:SF65">
    <property type="entry name" value="GALACTOSYLGALACTOSYLXYLOSYLPROTEIN 3-BETA-GLUCURONOSYLTRANSFERASE 3"/>
    <property type="match status" value="1"/>
</dbReference>
<dbReference type="STRING" id="13333.W1NSM4"/>
<dbReference type="GO" id="GO:0046872">
    <property type="term" value="F:metal ion binding"/>
    <property type="evidence" value="ECO:0007669"/>
    <property type="project" value="UniProtKB-KW"/>
</dbReference>
<name>W1NSM4_AMBTC</name>
<dbReference type="SUPFAM" id="SSF53448">
    <property type="entry name" value="Nucleotide-diphospho-sugar transferases"/>
    <property type="match status" value="1"/>
</dbReference>
<comment type="caution">
    <text evidence="15">Lacks conserved residue(s) required for the propagation of feature annotation.</text>
</comment>
<evidence type="ECO:0000256" key="12">
    <source>
        <dbReference type="PIRSR" id="PIRSR605027-1"/>
    </source>
</evidence>
<keyword evidence="9 15" id="KW-0472">Membrane</keyword>
<evidence type="ECO:0000256" key="15">
    <source>
        <dbReference type="RuleBase" id="RU363127"/>
    </source>
</evidence>
<dbReference type="CDD" id="cd00218">
    <property type="entry name" value="GlcAT-I"/>
    <property type="match status" value="1"/>
</dbReference>
<keyword evidence="3" id="KW-0328">Glycosyltransferase</keyword>
<evidence type="ECO:0000256" key="2">
    <source>
        <dbReference type="ARBA" id="ARBA00007706"/>
    </source>
</evidence>
<dbReference type="OMA" id="RIMVWEV"/>
<keyword evidence="18" id="KW-1185">Reference proteome</keyword>
<evidence type="ECO:0000256" key="6">
    <source>
        <dbReference type="ARBA" id="ARBA00022968"/>
    </source>
</evidence>
<keyword evidence="13" id="KW-0464">Manganese</keyword>
<sequence>MTSFRRTMSVVQRDGPAQNGESFSISSPSHRFSPMQNYSPPYFSATNFLLVLSRFGSLFLGVFSHKSSRTTERSKTRSQVWKRAYIHFVLCFMVGLFAGFTPFSLMDDSPNLVSKNQAFSFDMNPQPVNMHTNVLKADDTVSLVENKEPKKNIIVELAIKGDSSIDASLPLSYKNRASLVELSPIESFNLSHRKLLIIVTPTYNRAFQAYYLNRLAYTLKLVPPPLLWIVVEIPVQSMETAEILRKTGVMYRHLVCEKNFTSSKLRGVNQRNVALAHIEKHHLDGIVYFADDDNVYSTDLFEQMRKIRRFGTWPVAMLTHSKNKVILEGPVCNKTQVTGWHTSERSKRFQRFNVDLSGFAFNSTILWDPKRWHKPTMESIRQLDSVKEDFQETKFIEQLVEDESQMEGLPDDCSKIMAWRLHLEAPELVYPQGPSRILYSQQVTSSRRYDGCPQRQLLVVS</sequence>
<comment type="subcellular location">
    <subcellularLocation>
        <location evidence="1 15">Golgi apparatus membrane</location>
        <topology evidence="1 15">Single-pass type II membrane protein</topology>
    </subcellularLocation>
</comment>
<feature type="compositionally biased region" description="Polar residues" evidence="16">
    <location>
        <begin position="1"/>
        <end position="10"/>
    </location>
</feature>
<dbReference type="AlphaFoldDB" id="W1NSM4"/>
<dbReference type="EC" id="2.4.-.-" evidence="15"/>
<feature type="active site" description="Proton donor/acceptor" evidence="12">
    <location>
        <position position="392"/>
    </location>
</feature>
<feature type="transmembrane region" description="Helical" evidence="15">
    <location>
        <begin position="42"/>
        <end position="63"/>
    </location>
</feature>
<evidence type="ECO:0000256" key="14">
    <source>
        <dbReference type="PIRSR" id="PIRSR605027-4"/>
    </source>
</evidence>
<evidence type="ECO:0000256" key="7">
    <source>
        <dbReference type="ARBA" id="ARBA00022989"/>
    </source>
</evidence>
<keyword evidence="5 15" id="KW-0812">Transmembrane</keyword>
<dbReference type="HOGENOM" id="CLU_044006_1_1_1"/>
<proteinExistence type="inferred from homology"/>
<feature type="site" description="Interaction with galactose moiety of substrate glycoprotein" evidence="14">
    <location>
        <position position="328"/>
    </location>
</feature>
<protein>
    <recommendedName>
        <fullName evidence="15">Glycosyltransferases</fullName>
        <ecNumber evidence="15">2.4.-.-</ecNumber>
    </recommendedName>
</protein>
<dbReference type="InterPro" id="IPR029044">
    <property type="entry name" value="Nucleotide-diphossugar_trans"/>
</dbReference>
<evidence type="ECO:0000256" key="5">
    <source>
        <dbReference type="ARBA" id="ARBA00022692"/>
    </source>
</evidence>
<evidence type="ECO:0000256" key="9">
    <source>
        <dbReference type="ARBA" id="ARBA00023136"/>
    </source>
</evidence>
<dbReference type="GO" id="GO:0042285">
    <property type="term" value="F:xylosyltransferase activity"/>
    <property type="evidence" value="ECO:0000318"/>
    <property type="project" value="GO_Central"/>
</dbReference>
<dbReference type="GO" id="GO:0010417">
    <property type="term" value="P:glucuronoxylan biosynthetic process"/>
    <property type="evidence" value="ECO:0000318"/>
    <property type="project" value="GO_Central"/>
</dbReference>
<evidence type="ECO:0000256" key="16">
    <source>
        <dbReference type="SAM" id="MobiDB-lite"/>
    </source>
</evidence>
<organism evidence="17 18">
    <name type="scientific">Amborella trichopoda</name>
    <dbReference type="NCBI Taxonomy" id="13333"/>
    <lineage>
        <taxon>Eukaryota</taxon>
        <taxon>Viridiplantae</taxon>
        <taxon>Streptophyta</taxon>
        <taxon>Embryophyta</taxon>
        <taxon>Tracheophyta</taxon>
        <taxon>Spermatophyta</taxon>
        <taxon>Magnoliopsida</taxon>
        <taxon>Amborellales</taxon>
        <taxon>Amborellaceae</taxon>
        <taxon>Amborella</taxon>
    </lineage>
</organism>
<feature type="transmembrane region" description="Helical" evidence="15">
    <location>
        <begin position="84"/>
        <end position="105"/>
    </location>
</feature>
<accession>W1NSM4</accession>
<keyword evidence="10" id="KW-0325">Glycoprotein</keyword>
<dbReference type="GO" id="GO:0071555">
    <property type="term" value="P:cell wall organization"/>
    <property type="evidence" value="ECO:0007669"/>
    <property type="project" value="UniProtKB-KW"/>
</dbReference>
<evidence type="ECO:0000313" key="18">
    <source>
        <dbReference type="Proteomes" id="UP000017836"/>
    </source>
</evidence>
<dbReference type="Pfam" id="PF03360">
    <property type="entry name" value="Glyco_transf_43"/>
    <property type="match status" value="1"/>
</dbReference>
<dbReference type="FunFam" id="3.90.550.10:FF:000064">
    <property type="entry name" value="Glycosyltransferases"/>
    <property type="match status" value="1"/>
</dbReference>
<evidence type="ECO:0000313" key="17">
    <source>
        <dbReference type="EMBL" id="ERM98673.1"/>
    </source>
</evidence>
<comment type="function">
    <text evidence="15">Involved in the synthesis of glucuronoxylan hemicellulose in secondary cell walls.</text>
</comment>
<evidence type="ECO:0000256" key="10">
    <source>
        <dbReference type="ARBA" id="ARBA00023180"/>
    </source>
</evidence>
<keyword evidence="8 15" id="KW-0333">Golgi apparatus</keyword>
<comment type="similarity">
    <text evidence="2 15">Belongs to the glycosyltransferase 43 family.</text>
</comment>
<gene>
    <name evidence="17" type="ORF">AMTR_s00109p00122730</name>
</gene>
<keyword evidence="6 15" id="KW-0735">Signal-anchor</keyword>
<dbReference type="EMBL" id="KI395307">
    <property type="protein sequence ID" value="ERM98673.1"/>
    <property type="molecule type" value="Genomic_DNA"/>
</dbReference>
<evidence type="ECO:0000256" key="4">
    <source>
        <dbReference type="ARBA" id="ARBA00022679"/>
    </source>
</evidence>
<evidence type="ECO:0000256" key="11">
    <source>
        <dbReference type="ARBA" id="ARBA00023316"/>
    </source>
</evidence>
<dbReference type="InterPro" id="IPR005027">
    <property type="entry name" value="Glyco_trans_43"/>
</dbReference>
<reference evidence="18" key="1">
    <citation type="journal article" date="2013" name="Science">
        <title>The Amborella genome and the evolution of flowering plants.</title>
        <authorList>
            <consortium name="Amborella Genome Project"/>
        </authorList>
    </citation>
    <scope>NUCLEOTIDE SEQUENCE [LARGE SCALE GENOMIC DNA]</scope>
</reference>
<dbReference type="Proteomes" id="UP000017836">
    <property type="component" value="Unassembled WGS sequence"/>
</dbReference>
<evidence type="ECO:0000256" key="8">
    <source>
        <dbReference type="ARBA" id="ARBA00023034"/>
    </source>
</evidence>
<dbReference type="eggNOG" id="KOG1476">
    <property type="taxonomic scope" value="Eukaryota"/>
</dbReference>
<feature type="region of interest" description="Disordered" evidence="16">
    <location>
        <begin position="1"/>
        <end position="25"/>
    </location>
</feature>
<comment type="cofactor">
    <cofactor evidence="13">
        <name>Mn(2+)</name>
        <dbReference type="ChEBI" id="CHEBI:29035"/>
    </cofactor>
</comment>
<evidence type="ECO:0000256" key="3">
    <source>
        <dbReference type="ARBA" id="ARBA00022676"/>
    </source>
</evidence>